<evidence type="ECO:0000313" key="2">
    <source>
        <dbReference type="Proteomes" id="UP000828390"/>
    </source>
</evidence>
<dbReference type="EMBL" id="JAIWYP010000009">
    <property type="protein sequence ID" value="KAH3768382.1"/>
    <property type="molecule type" value="Genomic_DNA"/>
</dbReference>
<dbReference type="AlphaFoldDB" id="A0A9D4IDI1"/>
<organism evidence="1 2">
    <name type="scientific">Dreissena polymorpha</name>
    <name type="common">Zebra mussel</name>
    <name type="synonym">Mytilus polymorpha</name>
    <dbReference type="NCBI Taxonomy" id="45954"/>
    <lineage>
        <taxon>Eukaryota</taxon>
        <taxon>Metazoa</taxon>
        <taxon>Spiralia</taxon>
        <taxon>Lophotrochozoa</taxon>
        <taxon>Mollusca</taxon>
        <taxon>Bivalvia</taxon>
        <taxon>Autobranchia</taxon>
        <taxon>Heteroconchia</taxon>
        <taxon>Euheterodonta</taxon>
        <taxon>Imparidentia</taxon>
        <taxon>Neoheterodontei</taxon>
        <taxon>Myida</taxon>
        <taxon>Dreissenoidea</taxon>
        <taxon>Dreissenidae</taxon>
        <taxon>Dreissena</taxon>
    </lineage>
</organism>
<gene>
    <name evidence="1" type="ORF">DPMN_169594</name>
</gene>
<proteinExistence type="predicted"/>
<comment type="caution">
    <text evidence="1">The sequence shown here is derived from an EMBL/GenBank/DDBJ whole genome shotgun (WGS) entry which is preliminary data.</text>
</comment>
<accession>A0A9D4IDI1</accession>
<keyword evidence="2" id="KW-1185">Reference proteome</keyword>
<evidence type="ECO:0000313" key="1">
    <source>
        <dbReference type="EMBL" id="KAH3768382.1"/>
    </source>
</evidence>
<sequence>MMEISEACHIPLPKPGKVAWVAGKLPGSYAPDSKSRYTDRRFLGRNFVLSQEEAAAYLHKYRPYYWEDLIALPYAAVAKKSVRVGRWKEPVAQEPPESLVTVTATVRAKYSAGLVFCPKPKVRSVGFKLVCRGPASEVLVVTFLSKF</sequence>
<protein>
    <submittedName>
        <fullName evidence="1">Uncharacterized protein</fullName>
    </submittedName>
</protein>
<dbReference type="Proteomes" id="UP000828390">
    <property type="component" value="Unassembled WGS sequence"/>
</dbReference>
<reference evidence="1" key="2">
    <citation type="submission" date="2020-11" db="EMBL/GenBank/DDBJ databases">
        <authorList>
            <person name="McCartney M.A."/>
            <person name="Auch B."/>
            <person name="Kono T."/>
            <person name="Mallez S."/>
            <person name="Becker A."/>
            <person name="Gohl D.M."/>
            <person name="Silverstein K.A.T."/>
            <person name="Koren S."/>
            <person name="Bechman K.B."/>
            <person name="Herman A."/>
            <person name="Abrahante J.E."/>
            <person name="Garbe J."/>
        </authorList>
    </citation>
    <scope>NUCLEOTIDE SEQUENCE</scope>
    <source>
        <strain evidence="1">Duluth1</strain>
        <tissue evidence="1">Whole animal</tissue>
    </source>
</reference>
<name>A0A9D4IDI1_DREPO</name>
<reference evidence="1" key="1">
    <citation type="journal article" date="2019" name="bioRxiv">
        <title>The Genome of the Zebra Mussel, Dreissena polymorpha: A Resource for Invasive Species Research.</title>
        <authorList>
            <person name="McCartney M.A."/>
            <person name="Auch B."/>
            <person name="Kono T."/>
            <person name="Mallez S."/>
            <person name="Zhang Y."/>
            <person name="Obille A."/>
            <person name="Becker A."/>
            <person name="Abrahante J.E."/>
            <person name="Garbe J."/>
            <person name="Badalamenti J.P."/>
            <person name="Herman A."/>
            <person name="Mangelson H."/>
            <person name="Liachko I."/>
            <person name="Sullivan S."/>
            <person name="Sone E.D."/>
            <person name="Koren S."/>
            <person name="Silverstein K.A.T."/>
            <person name="Beckman K.B."/>
            <person name="Gohl D.M."/>
        </authorList>
    </citation>
    <scope>NUCLEOTIDE SEQUENCE</scope>
    <source>
        <strain evidence="1">Duluth1</strain>
        <tissue evidence="1">Whole animal</tissue>
    </source>
</reference>